<sequence>MAELSGKRIVIAGGSGFLGISMAESFSAAGAEVAILSRSAPLVTGSWTHEVWDARSLGSWVDLLAGADAVVNLTGRTVNCIKTPDHQDEILRSRVESTRVLGEAMRAVDSPPPTWVQMSTAHIYGDPPTLVCNEDSAEGIGFAPTIARAWECAFEESKLPNDHKHAQRGVVMRTSFVVGRDRGGGGGALATLRLIAKLGLGGRAGKGLQGMSWIHEDDLNAIIARAIVDDLMTGAYIVSSPNPMSQVDFMRTLRKVIGMPIGLPATEWMVRIGAPLFLRTDPELVLYGRYVLPKRLMDEGFEFQFAELEPALRDLCDRRD</sequence>
<evidence type="ECO:0000313" key="4">
    <source>
        <dbReference type="Proteomes" id="UP000319143"/>
    </source>
</evidence>
<dbReference type="PANTHER" id="PTHR11092:SF0">
    <property type="entry name" value="EPIMERASE FAMILY PROTEIN SDR39U1"/>
    <property type="match status" value="1"/>
</dbReference>
<dbReference type="InterPro" id="IPR001509">
    <property type="entry name" value="Epimerase_deHydtase"/>
</dbReference>
<evidence type="ECO:0000259" key="2">
    <source>
        <dbReference type="Pfam" id="PF08338"/>
    </source>
</evidence>
<dbReference type="Proteomes" id="UP000319143">
    <property type="component" value="Unassembled WGS sequence"/>
</dbReference>
<evidence type="ECO:0000313" key="3">
    <source>
        <dbReference type="EMBL" id="TWU39385.1"/>
    </source>
</evidence>
<name>A0A5C6DSV8_9BACT</name>
<dbReference type="AlphaFoldDB" id="A0A5C6DSV8"/>
<dbReference type="Gene3D" id="3.40.50.720">
    <property type="entry name" value="NAD(P)-binding Rossmann-like Domain"/>
    <property type="match status" value="1"/>
</dbReference>
<dbReference type="InterPro" id="IPR036291">
    <property type="entry name" value="NAD(P)-bd_dom_sf"/>
</dbReference>
<dbReference type="SUPFAM" id="SSF51735">
    <property type="entry name" value="NAD(P)-binding Rossmann-fold domains"/>
    <property type="match status" value="1"/>
</dbReference>
<reference evidence="3 4" key="1">
    <citation type="submission" date="2019-02" db="EMBL/GenBank/DDBJ databases">
        <title>Deep-cultivation of Planctomycetes and their phenomic and genomic characterization uncovers novel biology.</title>
        <authorList>
            <person name="Wiegand S."/>
            <person name="Jogler M."/>
            <person name="Boedeker C."/>
            <person name="Pinto D."/>
            <person name="Vollmers J."/>
            <person name="Rivas-Marin E."/>
            <person name="Kohn T."/>
            <person name="Peeters S.H."/>
            <person name="Heuer A."/>
            <person name="Rast P."/>
            <person name="Oberbeckmann S."/>
            <person name="Bunk B."/>
            <person name="Jeske O."/>
            <person name="Meyerdierks A."/>
            <person name="Storesund J.E."/>
            <person name="Kallscheuer N."/>
            <person name="Luecker S."/>
            <person name="Lage O.M."/>
            <person name="Pohl T."/>
            <person name="Merkel B.J."/>
            <person name="Hornburger P."/>
            <person name="Mueller R.-W."/>
            <person name="Bruemmer F."/>
            <person name="Labrenz M."/>
            <person name="Spormann A.M."/>
            <person name="Op Den Camp H."/>
            <person name="Overmann J."/>
            <person name="Amann R."/>
            <person name="Jetten M.S.M."/>
            <person name="Mascher T."/>
            <person name="Medema M.H."/>
            <person name="Devos D.P."/>
            <person name="Kaster A.-K."/>
            <person name="Ovreas L."/>
            <person name="Rohde M."/>
            <person name="Galperin M.Y."/>
            <person name="Jogler C."/>
        </authorList>
    </citation>
    <scope>NUCLEOTIDE SEQUENCE [LARGE SCALE GENOMIC DNA]</scope>
    <source>
        <strain evidence="3 4">Poly41</strain>
    </source>
</reference>
<feature type="domain" description="DUF1731" evidence="2">
    <location>
        <begin position="267"/>
        <end position="315"/>
    </location>
</feature>
<proteinExistence type="predicted"/>
<gene>
    <name evidence="3" type="ORF">Poly41_22090</name>
</gene>
<dbReference type="PANTHER" id="PTHR11092">
    <property type="entry name" value="SUGAR NUCLEOTIDE EPIMERASE RELATED"/>
    <property type="match status" value="1"/>
</dbReference>
<protein>
    <submittedName>
        <fullName evidence="3">Epimerase family protein</fullName>
    </submittedName>
</protein>
<dbReference type="InterPro" id="IPR013549">
    <property type="entry name" value="DUF1731"/>
</dbReference>
<dbReference type="RefSeq" id="WP_146526508.1">
    <property type="nucleotide sequence ID" value="NZ_SJPV01000003.1"/>
</dbReference>
<dbReference type="Pfam" id="PF01370">
    <property type="entry name" value="Epimerase"/>
    <property type="match status" value="1"/>
</dbReference>
<feature type="domain" description="NAD-dependent epimerase/dehydratase" evidence="1">
    <location>
        <begin position="9"/>
        <end position="227"/>
    </location>
</feature>
<dbReference type="OrthoDB" id="9801773at2"/>
<evidence type="ECO:0000259" key="1">
    <source>
        <dbReference type="Pfam" id="PF01370"/>
    </source>
</evidence>
<dbReference type="Pfam" id="PF08338">
    <property type="entry name" value="DUF1731"/>
    <property type="match status" value="1"/>
</dbReference>
<keyword evidence="4" id="KW-1185">Reference proteome</keyword>
<comment type="caution">
    <text evidence="3">The sequence shown here is derived from an EMBL/GenBank/DDBJ whole genome shotgun (WGS) entry which is preliminary data.</text>
</comment>
<organism evidence="3 4">
    <name type="scientific">Novipirellula artificiosorum</name>
    <dbReference type="NCBI Taxonomy" id="2528016"/>
    <lineage>
        <taxon>Bacteria</taxon>
        <taxon>Pseudomonadati</taxon>
        <taxon>Planctomycetota</taxon>
        <taxon>Planctomycetia</taxon>
        <taxon>Pirellulales</taxon>
        <taxon>Pirellulaceae</taxon>
        <taxon>Novipirellula</taxon>
    </lineage>
</organism>
<dbReference type="EMBL" id="SJPV01000003">
    <property type="protein sequence ID" value="TWU39385.1"/>
    <property type="molecule type" value="Genomic_DNA"/>
</dbReference>
<accession>A0A5C6DSV8</accession>